<accession>A0A8S5S622</accession>
<protein>
    <submittedName>
        <fullName evidence="1">Uncharacterized protein</fullName>
    </submittedName>
</protein>
<reference evidence="1" key="1">
    <citation type="journal article" date="2021" name="Proc. Natl. Acad. Sci. U.S.A.">
        <title>A Catalog of Tens of Thousands of Viruses from Human Metagenomes Reveals Hidden Associations with Chronic Diseases.</title>
        <authorList>
            <person name="Tisza M.J."/>
            <person name="Buck C.B."/>
        </authorList>
    </citation>
    <scope>NUCLEOTIDE SEQUENCE</scope>
    <source>
        <strain evidence="1">CtzCL6</strain>
    </source>
</reference>
<dbReference type="EMBL" id="BK032534">
    <property type="protein sequence ID" value="DAF46259.1"/>
    <property type="molecule type" value="Genomic_DNA"/>
</dbReference>
<sequence length="46" mass="5503">MFPSGLFCYFLKLDLIIAHVSWAVNTFFTKTQKKFSFRGFYVILYL</sequence>
<evidence type="ECO:0000313" key="1">
    <source>
        <dbReference type="EMBL" id="DAF46259.1"/>
    </source>
</evidence>
<proteinExistence type="predicted"/>
<organism evidence="1">
    <name type="scientific">Siphoviridae sp. ctzCL6</name>
    <dbReference type="NCBI Taxonomy" id="2827978"/>
    <lineage>
        <taxon>Viruses</taxon>
        <taxon>Duplodnaviria</taxon>
        <taxon>Heunggongvirae</taxon>
        <taxon>Uroviricota</taxon>
        <taxon>Caudoviricetes</taxon>
    </lineage>
</organism>
<name>A0A8S5S622_9CAUD</name>